<name>A0AC34GKL9_9BILA</name>
<evidence type="ECO:0000313" key="1">
    <source>
        <dbReference type="Proteomes" id="UP000887579"/>
    </source>
</evidence>
<sequence>MKGLGVIKKAKKNDSTSTSQPSSSSTSSTPGPSKPPDKCLPSSSKAPANTTISAPPLKKGLMSLGCYNSDSD</sequence>
<accession>A0AC34GKL9</accession>
<protein>
    <submittedName>
        <fullName evidence="2">Uncharacterized protein</fullName>
    </submittedName>
</protein>
<evidence type="ECO:0000313" key="2">
    <source>
        <dbReference type="WBParaSite" id="ES5_v2.g30082.t1"/>
    </source>
</evidence>
<organism evidence="1 2">
    <name type="scientific">Panagrolaimus sp. ES5</name>
    <dbReference type="NCBI Taxonomy" id="591445"/>
    <lineage>
        <taxon>Eukaryota</taxon>
        <taxon>Metazoa</taxon>
        <taxon>Ecdysozoa</taxon>
        <taxon>Nematoda</taxon>
        <taxon>Chromadorea</taxon>
        <taxon>Rhabditida</taxon>
        <taxon>Tylenchina</taxon>
        <taxon>Panagrolaimomorpha</taxon>
        <taxon>Panagrolaimoidea</taxon>
        <taxon>Panagrolaimidae</taxon>
        <taxon>Panagrolaimus</taxon>
    </lineage>
</organism>
<proteinExistence type="predicted"/>
<dbReference type="Proteomes" id="UP000887579">
    <property type="component" value="Unplaced"/>
</dbReference>
<reference evidence="2" key="1">
    <citation type="submission" date="2022-11" db="UniProtKB">
        <authorList>
            <consortium name="WormBaseParasite"/>
        </authorList>
    </citation>
    <scope>IDENTIFICATION</scope>
</reference>
<dbReference type="WBParaSite" id="ES5_v2.g30082.t1">
    <property type="protein sequence ID" value="ES5_v2.g30082.t1"/>
    <property type="gene ID" value="ES5_v2.g30082"/>
</dbReference>